<comment type="caution">
    <text evidence="4">The sequence shown here is derived from an EMBL/GenBank/DDBJ whole genome shotgun (WGS) entry which is preliminary data.</text>
</comment>
<dbReference type="Gene3D" id="2.40.50.1020">
    <property type="entry name" value="LytTr DNA-binding domain"/>
    <property type="match status" value="1"/>
</dbReference>
<evidence type="ECO:0000259" key="3">
    <source>
        <dbReference type="PROSITE" id="PS50930"/>
    </source>
</evidence>
<evidence type="ECO:0000259" key="2">
    <source>
        <dbReference type="PROSITE" id="PS50110"/>
    </source>
</evidence>
<dbReference type="AlphaFoldDB" id="A0A4R2NXX8"/>
<dbReference type="Pfam" id="PF00072">
    <property type="entry name" value="Response_reg"/>
    <property type="match status" value="1"/>
</dbReference>
<dbReference type="EMBL" id="SLXM01000002">
    <property type="protein sequence ID" value="TCP26922.1"/>
    <property type="molecule type" value="Genomic_DNA"/>
</dbReference>
<feature type="domain" description="Response regulatory" evidence="2">
    <location>
        <begin position="2"/>
        <end position="115"/>
    </location>
</feature>
<dbReference type="Proteomes" id="UP000294564">
    <property type="component" value="Unassembled WGS sequence"/>
</dbReference>
<accession>A0A4R2NXX8</accession>
<evidence type="ECO:0000313" key="5">
    <source>
        <dbReference type="Proteomes" id="UP000294564"/>
    </source>
</evidence>
<dbReference type="GO" id="GO:0000156">
    <property type="term" value="F:phosphorelay response regulator activity"/>
    <property type="evidence" value="ECO:0007669"/>
    <property type="project" value="InterPro"/>
</dbReference>
<dbReference type="PANTHER" id="PTHR37299">
    <property type="entry name" value="TRANSCRIPTIONAL REGULATOR-RELATED"/>
    <property type="match status" value="1"/>
</dbReference>
<dbReference type="InterPro" id="IPR001789">
    <property type="entry name" value="Sig_transdc_resp-reg_receiver"/>
</dbReference>
<dbReference type="SUPFAM" id="SSF52172">
    <property type="entry name" value="CheY-like"/>
    <property type="match status" value="1"/>
</dbReference>
<dbReference type="InterPro" id="IPR011006">
    <property type="entry name" value="CheY-like_superfamily"/>
</dbReference>
<keyword evidence="1" id="KW-0597">Phosphoprotein</keyword>
<protein>
    <submittedName>
        <fullName evidence="4">LytTR family two component transcriptional regulator</fullName>
    </submittedName>
</protein>
<feature type="domain" description="HTH LytTR-type" evidence="3">
    <location>
        <begin position="141"/>
        <end position="243"/>
    </location>
</feature>
<name>A0A4R2NXX8_9FLAO</name>
<dbReference type="InterPro" id="IPR007492">
    <property type="entry name" value="LytTR_DNA-bd_dom"/>
</dbReference>
<feature type="modified residue" description="4-aspartylphosphate" evidence="1">
    <location>
        <position position="54"/>
    </location>
</feature>
<dbReference type="PROSITE" id="PS50930">
    <property type="entry name" value="HTH_LYTTR"/>
    <property type="match status" value="1"/>
</dbReference>
<dbReference type="OrthoDB" id="2168082at2"/>
<dbReference type="InterPro" id="IPR046947">
    <property type="entry name" value="LytR-like"/>
</dbReference>
<dbReference type="RefSeq" id="WP_132793792.1">
    <property type="nucleotide sequence ID" value="NZ_SLXM01000002.1"/>
</dbReference>
<proteinExistence type="predicted"/>
<dbReference type="Pfam" id="PF04397">
    <property type="entry name" value="LytTR"/>
    <property type="match status" value="1"/>
</dbReference>
<reference evidence="4 5" key="1">
    <citation type="submission" date="2019-03" db="EMBL/GenBank/DDBJ databases">
        <title>Genomic Encyclopedia of Type Strains, Phase IV (KMG-IV): sequencing the most valuable type-strain genomes for metagenomic binning, comparative biology and taxonomic classification.</title>
        <authorList>
            <person name="Goeker M."/>
        </authorList>
    </citation>
    <scope>NUCLEOTIDE SEQUENCE [LARGE SCALE GENOMIC DNA]</scope>
    <source>
        <strain evidence="4 5">DSM 14836</strain>
    </source>
</reference>
<evidence type="ECO:0000256" key="1">
    <source>
        <dbReference type="PROSITE-ProRule" id="PRU00169"/>
    </source>
</evidence>
<evidence type="ECO:0000313" key="4">
    <source>
        <dbReference type="EMBL" id="TCP26922.1"/>
    </source>
</evidence>
<gene>
    <name evidence="4" type="ORF">EV195_102264</name>
</gene>
<organism evidence="4 5">
    <name type="scientific">Tenacibaculum skagerrakense</name>
    <dbReference type="NCBI Taxonomy" id="186571"/>
    <lineage>
        <taxon>Bacteria</taxon>
        <taxon>Pseudomonadati</taxon>
        <taxon>Bacteroidota</taxon>
        <taxon>Flavobacteriia</taxon>
        <taxon>Flavobacteriales</taxon>
        <taxon>Flavobacteriaceae</taxon>
        <taxon>Tenacibaculum</taxon>
    </lineage>
</organism>
<keyword evidence="5" id="KW-1185">Reference proteome</keyword>
<dbReference type="GO" id="GO:0003677">
    <property type="term" value="F:DNA binding"/>
    <property type="evidence" value="ECO:0007669"/>
    <property type="project" value="InterPro"/>
</dbReference>
<dbReference type="Gene3D" id="3.40.50.2300">
    <property type="match status" value="1"/>
</dbReference>
<dbReference type="SMART" id="SM00448">
    <property type="entry name" value="REC"/>
    <property type="match status" value="1"/>
</dbReference>
<dbReference type="PANTHER" id="PTHR37299:SF1">
    <property type="entry name" value="STAGE 0 SPORULATION PROTEIN A HOMOLOG"/>
    <property type="match status" value="1"/>
</dbReference>
<sequence>MNCLIIEDNRNTVSMLLDIIRNNFSSIKVLDTASSVKKGITLIKKNNPDFILLDVNLEDGEGFSILKQFPNPDFKIIFITSYSKYAIEAFKFSALDFILKPFTPTEICKAINKVIDSKISNDQKEKLNTFLHNYNSQNKKIVLSDIENLHVVPIENIIYASSENSYTIFTLKNKEEIVVSKSLKSFDEKLSSYAFIRIHQRYLINIQYAEKFHKKNEEILLSNGAILPVSKTKKELLIQALKKL</sequence>
<dbReference type="SMART" id="SM00850">
    <property type="entry name" value="LytTR"/>
    <property type="match status" value="1"/>
</dbReference>
<dbReference type="PROSITE" id="PS50110">
    <property type="entry name" value="RESPONSE_REGULATORY"/>
    <property type="match status" value="1"/>
</dbReference>